<accession>A0ACB9Z0Z4</accession>
<name>A0ACB9Z0Z4_9PEZI</name>
<organism evidence="1 2">
    <name type="scientific">Hypoxylon rubiginosum</name>
    <dbReference type="NCBI Taxonomy" id="110542"/>
    <lineage>
        <taxon>Eukaryota</taxon>
        <taxon>Fungi</taxon>
        <taxon>Dikarya</taxon>
        <taxon>Ascomycota</taxon>
        <taxon>Pezizomycotina</taxon>
        <taxon>Sordariomycetes</taxon>
        <taxon>Xylariomycetidae</taxon>
        <taxon>Xylariales</taxon>
        <taxon>Hypoxylaceae</taxon>
        <taxon>Hypoxylon</taxon>
    </lineage>
</organism>
<protein>
    <submittedName>
        <fullName evidence="1">Uncharacterized protein</fullName>
    </submittedName>
</protein>
<reference evidence="1 2" key="1">
    <citation type="journal article" date="2022" name="New Phytol.">
        <title>Ecological generalism drives hyperdiversity of secondary metabolite gene clusters in xylarialean endophytes.</title>
        <authorList>
            <person name="Franco M.E.E."/>
            <person name="Wisecaver J.H."/>
            <person name="Arnold A.E."/>
            <person name="Ju Y.M."/>
            <person name="Slot J.C."/>
            <person name="Ahrendt S."/>
            <person name="Moore L.P."/>
            <person name="Eastman K.E."/>
            <person name="Scott K."/>
            <person name="Konkel Z."/>
            <person name="Mondo S.J."/>
            <person name="Kuo A."/>
            <person name="Hayes R.D."/>
            <person name="Haridas S."/>
            <person name="Andreopoulos B."/>
            <person name="Riley R."/>
            <person name="LaButti K."/>
            <person name="Pangilinan J."/>
            <person name="Lipzen A."/>
            <person name="Amirebrahimi M."/>
            <person name="Yan J."/>
            <person name="Adam C."/>
            <person name="Keymanesh K."/>
            <person name="Ng V."/>
            <person name="Louie K."/>
            <person name="Northen T."/>
            <person name="Drula E."/>
            <person name="Henrissat B."/>
            <person name="Hsieh H.M."/>
            <person name="Youens-Clark K."/>
            <person name="Lutzoni F."/>
            <person name="Miadlikowska J."/>
            <person name="Eastwood D.C."/>
            <person name="Hamelin R.C."/>
            <person name="Grigoriev I.V."/>
            <person name="U'Ren J.M."/>
        </authorList>
    </citation>
    <scope>NUCLEOTIDE SEQUENCE [LARGE SCALE GENOMIC DNA]</scope>
    <source>
        <strain evidence="1 2">CBS 119005</strain>
    </source>
</reference>
<evidence type="ECO:0000313" key="2">
    <source>
        <dbReference type="Proteomes" id="UP001497700"/>
    </source>
</evidence>
<sequence>MSTNTSDLYASPSFVIAVGVVFPVLSTIAVALRFWARNTQKAPLLIDDWLLVIAAAMNIGLGICIIIGVAGRGFAYHTRPPSSDEPDAYLHDVTPEHILISQLIYAVQVLGTFAFGCTKLSIVYFYRRIFCSHYSSNFLSKATWGVIYFLYIWIVAFLLGFIFDCGVQFWSNWGPLINDFSYCYSTFGLTAAFTISDVLSDFVVILLPIRTIWKLQMSVAQKILITCIFILGTLTIVTSVARLTLFAIWYFEGTEYLRDINIVYTEFIFWITITSSLGIITACLPTLRILLKKLPLRYLRRSFSSFKSTLWKGSSSRTWFRFNSHSTESVLPHSQGQTEDLEFSQITIQTSDFDGQSKFVS</sequence>
<dbReference type="EMBL" id="MU393479">
    <property type="protein sequence ID" value="KAI4864898.1"/>
    <property type="molecule type" value="Genomic_DNA"/>
</dbReference>
<keyword evidence="2" id="KW-1185">Reference proteome</keyword>
<gene>
    <name evidence="1" type="ORF">F4820DRAFT_422024</name>
</gene>
<proteinExistence type="predicted"/>
<comment type="caution">
    <text evidence="1">The sequence shown here is derived from an EMBL/GenBank/DDBJ whole genome shotgun (WGS) entry which is preliminary data.</text>
</comment>
<evidence type="ECO:0000313" key="1">
    <source>
        <dbReference type="EMBL" id="KAI4864898.1"/>
    </source>
</evidence>
<dbReference type="Proteomes" id="UP001497700">
    <property type="component" value="Unassembled WGS sequence"/>
</dbReference>